<keyword evidence="2" id="KW-1185">Reference proteome</keyword>
<gene>
    <name evidence="1" type="ORF">IC621_02700</name>
</gene>
<dbReference type="Proteomes" id="UP000626844">
    <property type="component" value="Unassembled WGS sequence"/>
</dbReference>
<accession>A0A926RZK0</accession>
<proteinExistence type="predicted"/>
<dbReference type="EMBL" id="JACXAI010000002">
    <property type="protein sequence ID" value="MBD1379129.1"/>
    <property type="molecule type" value="Genomic_DNA"/>
</dbReference>
<organism evidence="1 2">
    <name type="scientific">Metabacillus arenae</name>
    <dbReference type="NCBI Taxonomy" id="2771434"/>
    <lineage>
        <taxon>Bacteria</taxon>
        <taxon>Bacillati</taxon>
        <taxon>Bacillota</taxon>
        <taxon>Bacilli</taxon>
        <taxon>Bacillales</taxon>
        <taxon>Bacillaceae</taxon>
        <taxon>Metabacillus</taxon>
    </lineage>
</organism>
<evidence type="ECO:0000313" key="2">
    <source>
        <dbReference type="Proteomes" id="UP000626844"/>
    </source>
</evidence>
<reference evidence="1" key="1">
    <citation type="submission" date="2020-09" db="EMBL/GenBank/DDBJ databases">
        <title>A novel bacterium of genus Bacillus, isolated from South China Sea.</title>
        <authorList>
            <person name="Huang H."/>
            <person name="Mo K."/>
            <person name="Hu Y."/>
        </authorList>
    </citation>
    <scope>NUCLEOTIDE SEQUENCE</scope>
    <source>
        <strain evidence="1">IB182487</strain>
    </source>
</reference>
<dbReference type="RefSeq" id="WP_191155464.1">
    <property type="nucleotide sequence ID" value="NZ_JACXAI010000002.1"/>
</dbReference>
<sequence length="134" mass="15205">MMAAKYHVGEFVKLTHEYLTFKKGEIVVIAEIRNQGNYDYKVNKTNVDSYGYLNEGALEIASDEEILKALKDLREMQKAKAIRQNKKGFNTHVARSVGQYEGNRNVSNVSRSHNNSNNLFETAIQLGSITNFSE</sequence>
<evidence type="ECO:0000313" key="1">
    <source>
        <dbReference type="EMBL" id="MBD1379129.1"/>
    </source>
</evidence>
<dbReference type="AlphaFoldDB" id="A0A926RZK0"/>
<comment type="caution">
    <text evidence="1">The sequence shown here is derived from an EMBL/GenBank/DDBJ whole genome shotgun (WGS) entry which is preliminary data.</text>
</comment>
<name>A0A926RZK0_9BACI</name>
<protein>
    <submittedName>
        <fullName evidence="1">Uncharacterized protein</fullName>
    </submittedName>
</protein>